<dbReference type="GO" id="GO:0003676">
    <property type="term" value="F:nucleic acid binding"/>
    <property type="evidence" value="ECO:0007669"/>
    <property type="project" value="InterPro"/>
</dbReference>
<dbReference type="InterPro" id="IPR036875">
    <property type="entry name" value="Znf_CCHC_sf"/>
</dbReference>
<keyword evidence="1" id="KW-0479">Metal-binding</keyword>
<evidence type="ECO:0000259" key="4">
    <source>
        <dbReference type="PROSITE" id="PS50158"/>
    </source>
</evidence>
<feature type="coiled-coil region" evidence="2">
    <location>
        <begin position="147"/>
        <end position="181"/>
    </location>
</feature>
<evidence type="ECO:0000256" key="2">
    <source>
        <dbReference type="SAM" id="Coils"/>
    </source>
</evidence>
<accession>A0A225WHW8</accession>
<dbReference type="Gene3D" id="4.10.60.10">
    <property type="entry name" value="Zinc finger, CCHC-type"/>
    <property type="match status" value="1"/>
</dbReference>
<keyword evidence="6" id="KW-1185">Reference proteome</keyword>
<keyword evidence="1" id="KW-0862">Zinc</keyword>
<dbReference type="InterPro" id="IPR021109">
    <property type="entry name" value="Peptidase_aspartic_dom_sf"/>
</dbReference>
<feature type="compositionally biased region" description="Basic and acidic residues" evidence="3">
    <location>
        <begin position="43"/>
        <end position="66"/>
    </location>
</feature>
<dbReference type="SMART" id="SM00343">
    <property type="entry name" value="ZnF_C2HC"/>
    <property type="match status" value="1"/>
</dbReference>
<dbReference type="GO" id="GO:0008270">
    <property type="term" value="F:zinc ion binding"/>
    <property type="evidence" value="ECO:0007669"/>
    <property type="project" value="UniProtKB-KW"/>
</dbReference>
<protein>
    <recommendedName>
        <fullName evidence="4">CCHC-type domain-containing protein</fullName>
    </recommendedName>
</protein>
<keyword evidence="2" id="KW-0175">Coiled coil</keyword>
<dbReference type="PROSITE" id="PS50158">
    <property type="entry name" value="ZF_CCHC"/>
    <property type="match status" value="1"/>
</dbReference>
<evidence type="ECO:0000256" key="1">
    <source>
        <dbReference type="PROSITE-ProRule" id="PRU00047"/>
    </source>
</evidence>
<feature type="region of interest" description="Disordered" evidence="3">
    <location>
        <begin position="101"/>
        <end position="129"/>
    </location>
</feature>
<dbReference type="Gene3D" id="2.40.70.10">
    <property type="entry name" value="Acid Proteases"/>
    <property type="match status" value="1"/>
</dbReference>
<proteinExistence type="predicted"/>
<dbReference type="AlphaFoldDB" id="A0A225WHW8"/>
<evidence type="ECO:0000313" key="6">
    <source>
        <dbReference type="Proteomes" id="UP000198211"/>
    </source>
</evidence>
<keyword evidence="1" id="KW-0863">Zinc-finger</keyword>
<sequence length="302" mass="34570">MYFLRGLPLRVREEVQYRRSATFTDAITVALDYERSHSQRSSDGARDRTRYRSYDHKRSKGNDDRPVSMGIDHVTVSSKEECMRRNLCFRCGSSAHLARNCPEQPEQQQMTRRSAPRYTNSGNVQGRGNARMNMVHEDGKDVNTIVMDRVTMNVVDIQEQADELQDAIERMREEVEKTFTAVLKTTKEADSVKVNAVKANSKSFIFIKKGRVNVEYVRILLDTGVSTNMIKLGLASAVLLSRRFQAQRFDGTLTPPTDVKHVEAPVSMGEYFFPTMEFVEWKLSESHDVIFGNRSLRSLTLK</sequence>
<name>A0A225WHW8_9STRA</name>
<feature type="domain" description="CCHC-type" evidence="4">
    <location>
        <begin position="88"/>
        <end position="103"/>
    </location>
</feature>
<dbReference type="OrthoDB" id="121136at2759"/>
<dbReference type="Proteomes" id="UP000198211">
    <property type="component" value="Unassembled WGS sequence"/>
</dbReference>
<feature type="compositionally biased region" description="Polar residues" evidence="3">
    <location>
        <begin position="105"/>
        <end position="126"/>
    </location>
</feature>
<dbReference type="SUPFAM" id="SSF57756">
    <property type="entry name" value="Retrovirus zinc finger-like domains"/>
    <property type="match status" value="1"/>
</dbReference>
<evidence type="ECO:0000256" key="3">
    <source>
        <dbReference type="SAM" id="MobiDB-lite"/>
    </source>
</evidence>
<dbReference type="EMBL" id="NBNE01000803">
    <property type="protein sequence ID" value="OWZ17152.1"/>
    <property type="molecule type" value="Genomic_DNA"/>
</dbReference>
<organism evidence="5 6">
    <name type="scientific">Phytophthora megakarya</name>
    <dbReference type="NCBI Taxonomy" id="4795"/>
    <lineage>
        <taxon>Eukaryota</taxon>
        <taxon>Sar</taxon>
        <taxon>Stramenopiles</taxon>
        <taxon>Oomycota</taxon>
        <taxon>Peronosporomycetes</taxon>
        <taxon>Peronosporales</taxon>
        <taxon>Peronosporaceae</taxon>
        <taxon>Phytophthora</taxon>
    </lineage>
</organism>
<comment type="caution">
    <text evidence="5">The sequence shown here is derived from an EMBL/GenBank/DDBJ whole genome shotgun (WGS) entry which is preliminary data.</text>
</comment>
<gene>
    <name evidence="5" type="ORF">PHMEG_0008945</name>
</gene>
<reference evidence="6" key="1">
    <citation type="submission" date="2017-03" db="EMBL/GenBank/DDBJ databases">
        <title>Phytopthora megakarya and P. palmivora, two closely related causual agents of cacao black pod achieved similar genome size and gene model numbers by different mechanisms.</title>
        <authorList>
            <person name="Ali S."/>
            <person name="Shao J."/>
            <person name="Larry D.J."/>
            <person name="Kronmiller B."/>
            <person name="Shen D."/>
            <person name="Strem M.D."/>
            <person name="Melnick R.L."/>
            <person name="Guiltinan M.J."/>
            <person name="Tyler B.M."/>
            <person name="Meinhardt L.W."/>
            <person name="Bailey B.A."/>
        </authorList>
    </citation>
    <scope>NUCLEOTIDE SEQUENCE [LARGE SCALE GENOMIC DNA]</scope>
    <source>
        <strain evidence="6">zdho120</strain>
    </source>
</reference>
<evidence type="ECO:0000313" key="5">
    <source>
        <dbReference type="EMBL" id="OWZ17152.1"/>
    </source>
</evidence>
<feature type="region of interest" description="Disordered" evidence="3">
    <location>
        <begin position="35"/>
        <end position="70"/>
    </location>
</feature>
<dbReference type="InterPro" id="IPR001878">
    <property type="entry name" value="Znf_CCHC"/>
</dbReference>